<feature type="signal peptide" evidence="8">
    <location>
        <begin position="1"/>
        <end position="22"/>
    </location>
</feature>
<evidence type="ECO:0000256" key="2">
    <source>
        <dbReference type="ARBA" id="ARBA00007647"/>
    </source>
</evidence>
<evidence type="ECO:0000256" key="5">
    <source>
        <dbReference type="ARBA" id="ARBA00022692"/>
    </source>
</evidence>
<sequence>MPWGTWSLAALAVALRLCPGAAEREELLLLQSKSSRTERTKSTWHSEWDLARIPGEQKIPLGEELELSFFSVVPTFGQDGNFIALLHFNSWKIAEYLKDEKHRLFCSGANRSHVTPLRVYGPRRNVSEEKHGLNFLCDWPAAEAHLERFEVFLEDATGKALGSVLAERKDGLLQQYRSAACVRDVFFNNESSFNHAYKMLPEWLEYSRLHGIEHFFMYTFGEVDPTMRHMLEVYLAKGWASRIHFERYPDTVERQHAIMEDCLYRAKGHVQWLLPSLDLDEFLRPGNATQLAQLWGSASVPQDYLRSVWDEIVRHEGKKTGKVRSISFDLYRYQRAPPNQLEMFSEKRSPLNGGSPLPKYAANVRKVQSLWVHWPQVYEESTLVNDASLAIQARETSIFVSTSPSWWPTTTRARRKMERRPSPSSTARFAATQWWWLSGCGIASAKMWHSCWRAWQLQGLWPQVRSPVQARSNEA</sequence>
<comment type="subcellular location">
    <subcellularLocation>
        <location evidence="1">Membrane</location>
        <topology evidence="1">Single-pass membrane protein</topology>
    </subcellularLocation>
</comment>
<dbReference type="Pfam" id="PF01697">
    <property type="entry name" value="Glyco_transf_92"/>
    <property type="match status" value="1"/>
</dbReference>
<evidence type="ECO:0000313" key="9">
    <source>
        <dbReference type="EMBL" id="CAK9069129.1"/>
    </source>
</evidence>
<protein>
    <recommendedName>
        <fullName evidence="11">Glycosyltransferase family 92 protein</fullName>
    </recommendedName>
</protein>
<gene>
    <name evidence="9" type="ORF">CCMP2556_LOCUS33981</name>
</gene>
<evidence type="ECO:0000256" key="6">
    <source>
        <dbReference type="ARBA" id="ARBA00022989"/>
    </source>
</evidence>
<feature type="chain" id="PRO_5045116032" description="Glycosyltransferase family 92 protein" evidence="8">
    <location>
        <begin position="23"/>
        <end position="475"/>
    </location>
</feature>
<name>A0ABP0P2Q8_9DINO</name>
<comment type="similarity">
    <text evidence="2">Belongs to the glycosyltransferase 92 family.</text>
</comment>
<evidence type="ECO:0000256" key="7">
    <source>
        <dbReference type="ARBA" id="ARBA00023136"/>
    </source>
</evidence>
<keyword evidence="4" id="KW-0808">Transferase</keyword>
<keyword evidence="6" id="KW-1133">Transmembrane helix</keyword>
<evidence type="ECO:0000313" key="10">
    <source>
        <dbReference type="Proteomes" id="UP001642484"/>
    </source>
</evidence>
<keyword evidence="8" id="KW-0732">Signal</keyword>
<keyword evidence="7" id="KW-0472">Membrane</keyword>
<dbReference type="EMBL" id="CAXAMN010022406">
    <property type="protein sequence ID" value="CAK9069129.1"/>
    <property type="molecule type" value="Genomic_DNA"/>
</dbReference>
<organism evidence="9 10">
    <name type="scientific">Durusdinium trenchii</name>
    <dbReference type="NCBI Taxonomy" id="1381693"/>
    <lineage>
        <taxon>Eukaryota</taxon>
        <taxon>Sar</taxon>
        <taxon>Alveolata</taxon>
        <taxon>Dinophyceae</taxon>
        <taxon>Suessiales</taxon>
        <taxon>Symbiodiniaceae</taxon>
        <taxon>Durusdinium</taxon>
    </lineage>
</organism>
<evidence type="ECO:0008006" key="11">
    <source>
        <dbReference type="Google" id="ProtNLM"/>
    </source>
</evidence>
<keyword evidence="5" id="KW-0812">Transmembrane</keyword>
<dbReference type="Proteomes" id="UP001642484">
    <property type="component" value="Unassembled WGS sequence"/>
</dbReference>
<comment type="caution">
    <text evidence="9">The sequence shown here is derived from an EMBL/GenBank/DDBJ whole genome shotgun (WGS) entry which is preliminary data.</text>
</comment>
<evidence type="ECO:0000256" key="3">
    <source>
        <dbReference type="ARBA" id="ARBA00022676"/>
    </source>
</evidence>
<dbReference type="InterPro" id="IPR008166">
    <property type="entry name" value="Glyco_transf_92"/>
</dbReference>
<keyword evidence="3" id="KW-0328">Glycosyltransferase</keyword>
<accession>A0ABP0P2Q8</accession>
<proteinExistence type="inferred from homology"/>
<reference evidence="9 10" key="1">
    <citation type="submission" date="2024-02" db="EMBL/GenBank/DDBJ databases">
        <authorList>
            <person name="Chen Y."/>
            <person name="Shah S."/>
            <person name="Dougan E. K."/>
            <person name="Thang M."/>
            <person name="Chan C."/>
        </authorList>
    </citation>
    <scope>NUCLEOTIDE SEQUENCE [LARGE SCALE GENOMIC DNA]</scope>
</reference>
<evidence type="ECO:0000256" key="4">
    <source>
        <dbReference type="ARBA" id="ARBA00022679"/>
    </source>
</evidence>
<evidence type="ECO:0000256" key="1">
    <source>
        <dbReference type="ARBA" id="ARBA00004167"/>
    </source>
</evidence>
<dbReference type="PANTHER" id="PTHR21461">
    <property type="entry name" value="GLYCOSYLTRANSFERASE FAMILY 92 PROTEIN"/>
    <property type="match status" value="1"/>
</dbReference>
<dbReference type="PANTHER" id="PTHR21461:SF69">
    <property type="entry name" value="GLYCOSYLTRANSFERASE FAMILY 92 PROTEIN"/>
    <property type="match status" value="1"/>
</dbReference>
<keyword evidence="10" id="KW-1185">Reference proteome</keyword>
<evidence type="ECO:0000256" key="8">
    <source>
        <dbReference type="SAM" id="SignalP"/>
    </source>
</evidence>